<feature type="domain" description="Smf/DprA SLOG" evidence="2">
    <location>
        <begin position="6"/>
        <end position="217"/>
    </location>
</feature>
<dbReference type="Gene3D" id="1.10.10.10">
    <property type="entry name" value="Winged helix-like DNA-binding domain superfamily/Winged helix DNA-binding domain"/>
    <property type="match status" value="1"/>
</dbReference>
<evidence type="ECO:0000259" key="3">
    <source>
        <dbReference type="Pfam" id="PF17782"/>
    </source>
</evidence>
<feature type="domain" description="DprA winged helix" evidence="3">
    <location>
        <begin position="232"/>
        <end position="280"/>
    </location>
</feature>
<reference evidence="4 5" key="1">
    <citation type="journal article" date="2016" name="Nat. Commun.">
        <title>Thousands of microbial genomes shed light on interconnected biogeochemical processes in an aquifer system.</title>
        <authorList>
            <person name="Anantharaman K."/>
            <person name="Brown C.T."/>
            <person name="Hug L.A."/>
            <person name="Sharon I."/>
            <person name="Castelle C.J."/>
            <person name="Probst A.J."/>
            <person name="Thomas B.C."/>
            <person name="Singh A."/>
            <person name="Wilkins M.J."/>
            <person name="Karaoz U."/>
            <person name="Brodie E.L."/>
            <person name="Williams K.H."/>
            <person name="Hubbard S.S."/>
            <person name="Banfield J.F."/>
        </authorList>
    </citation>
    <scope>NUCLEOTIDE SEQUENCE [LARGE SCALE GENOMIC DNA]</scope>
</reference>
<dbReference type="InterPro" id="IPR041614">
    <property type="entry name" value="DprA_WH"/>
</dbReference>
<dbReference type="Pfam" id="PF02481">
    <property type="entry name" value="DNA_processg_A"/>
    <property type="match status" value="1"/>
</dbReference>
<accession>A0A1G2RTN8</accession>
<dbReference type="GO" id="GO:0009294">
    <property type="term" value="P:DNA-mediated transformation"/>
    <property type="evidence" value="ECO:0007669"/>
    <property type="project" value="InterPro"/>
</dbReference>
<dbReference type="NCBIfam" id="TIGR00732">
    <property type="entry name" value="dprA"/>
    <property type="match status" value="1"/>
</dbReference>
<evidence type="ECO:0000313" key="4">
    <source>
        <dbReference type="EMBL" id="OHA76205.1"/>
    </source>
</evidence>
<evidence type="ECO:0000256" key="1">
    <source>
        <dbReference type="ARBA" id="ARBA00006525"/>
    </source>
</evidence>
<proteinExistence type="inferred from homology"/>
<protein>
    <submittedName>
        <fullName evidence="4">DNA protecting protein DprA</fullName>
    </submittedName>
</protein>
<dbReference type="InterPro" id="IPR057666">
    <property type="entry name" value="DrpA_SLOG"/>
</dbReference>
<dbReference type="PANTHER" id="PTHR43022">
    <property type="entry name" value="PROTEIN SMF"/>
    <property type="match status" value="1"/>
</dbReference>
<dbReference type="InterPro" id="IPR003488">
    <property type="entry name" value="DprA"/>
</dbReference>
<comment type="caution">
    <text evidence="4">The sequence shown here is derived from an EMBL/GenBank/DDBJ whole genome shotgun (WGS) entry which is preliminary data.</text>
</comment>
<dbReference type="Gene3D" id="3.40.50.450">
    <property type="match status" value="1"/>
</dbReference>
<dbReference type="Pfam" id="PF17782">
    <property type="entry name" value="WHD_DprA"/>
    <property type="match status" value="1"/>
</dbReference>
<dbReference type="InterPro" id="IPR036388">
    <property type="entry name" value="WH-like_DNA-bd_sf"/>
</dbReference>
<name>A0A1G2RTN8_9BACT</name>
<dbReference type="SUPFAM" id="SSF102405">
    <property type="entry name" value="MCP/YpsA-like"/>
    <property type="match status" value="1"/>
</dbReference>
<evidence type="ECO:0000313" key="5">
    <source>
        <dbReference type="Proteomes" id="UP000177853"/>
    </source>
</evidence>
<dbReference type="PANTHER" id="PTHR43022:SF1">
    <property type="entry name" value="PROTEIN SMF"/>
    <property type="match status" value="1"/>
</dbReference>
<organism evidence="4 5">
    <name type="scientific">Candidatus Wildermuthbacteria bacterium RIFCSPLOWO2_12_FULL_40_9</name>
    <dbReference type="NCBI Taxonomy" id="1802467"/>
    <lineage>
        <taxon>Bacteria</taxon>
        <taxon>Candidatus Wildermuthiibacteriota</taxon>
    </lineage>
</organism>
<comment type="similarity">
    <text evidence="1">Belongs to the DprA/Smf family.</text>
</comment>
<dbReference type="EMBL" id="MHUM01000033">
    <property type="protein sequence ID" value="OHA76205.1"/>
    <property type="molecule type" value="Genomic_DNA"/>
</dbReference>
<dbReference type="AlphaFoldDB" id="A0A1G2RTN8"/>
<dbReference type="Proteomes" id="UP000177853">
    <property type="component" value="Unassembled WGS sequence"/>
</dbReference>
<evidence type="ECO:0000259" key="2">
    <source>
        <dbReference type="Pfam" id="PF02481"/>
    </source>
</evidence>
<gene>
    <name evidence="4" type="ORF">A3H01_02145</name>
</gene>
<sequence>MDDIKTVAIKDRAYPKILQEIKDPPEILYYKGVLPTPDSLGFAIVGTRRYSTYGKRIATAIAEDLSDAGLIIVSGMAPGIDTFCHLAAVEKNKKTVAVLGTGVDERSIYPKTNIGLARKIVATGGCLVSEYPPGTQGAKFTFPRRNRIIAGLSLGILVIEAKEKSGSLITANFAKKQGKKIFAVPGSIYSANSKGCHLLIKQGAKLTESVDDIIKELNLPISFVQQKKISGDNPGEKLILNALREEALDIDKIIEATKLPASTIASSLAILEIKGKVKNLGANIYSICN</sequence>